<comment type="caution">
    <text evidence="3">The sequence shown here is derived from an EMBL/GenBank/DDBJ whole genome shotgun (WGS) entry which is preliminary data.</text>
</comment>
<feature type="transmembrane region" description="Helical" evidence="2">
    <location>
        <begin position="115"/>
        <end position="134"/>
    </location>
</feature>
<evidence type="ECO:0000313" key="4">
    <source>
        <dbReference type="Proteomes" id="UP000739538"/>
    </source>
</evidence>
<accession>A0A956N990</accession>
<protein>
    <submittedName>
        <fullName evidence="3">Uncharacterized protein</fullName>
    </submittedName>
</protein>
<dbReference type="AlphaFoldDB" id="A0A956N990"/>
<proteinExistence type="predicted"/>
<feature type="compositionally biased region" description="Basic and acidic residues" evidence="1">
    <location>
        <begin position="152"/>
        <end position="165"/>
    </location>
</feature>
<keyword evidence="2" id="KW-0812">Transmembrane</keyword>
<name>A0A956N990_UNCEI</name>
<dbReference type="EMBL" id="JAGQHS010000012">
    <property type="protein sequence ID" value="MCA9754922.1"/>
    <property type="molecule type" value="Genomic_DNA"/>
</dbReference>
<feature type="transmembrane region" description="Helical" evidence="2">
    <location>
        <begin position="81"/>
        <end position="100"/>
    </location>
</feature>
<feature type="region of interest" description="Disordered" evidence="1">
    <location>
        <begin position="143"/>
        <end position="222"/>
    </location>
</feature>
<reference evidence="3" key="1">
    <citation type="submission" date="2020-04" db="EMBL/GenBank/DDBJ databases">
        <authorList>
            <person name="Zhang T."/>
        </authorList>
    </citation>
    <scope>NUCLEOTIDE SEQUENCE</scope>
    <source>
        <strain evidence="3">HKST-UBA02</strain>
    </source>
</reference>
<evidence type="ECO:0000256" key="1">
    <source>
        <dbReference type="SAM" id="MobiDB-lite"/>
    </source>
</evidence>
<feature type="transmembrane region" description="Helical" evidence="2">
    <location>
        <begin position="44"/>
        <end position="69"/>
    </location>
</feature>
<organism evidence="3 4">
    <name type="scientific">Eiseniibacteriota bacterium</name>
    <dbReference type="NCBI Taxonomy" id="2212470"/>
    <lineage>
        <taxon>Bacteria</taxon>
        <taxon>Candidatus Eiseniibacteriota</taxon>
    </lineage>
</organism>
<gene>
    <name evidence="3" type="ORF">KDA27_03900</name>
</gene>
<keyword evidence="2" id="KW-0472">Membrane</keyword>
<feature type="compositionally biased region" description="Basic residues" evidence="1">
    <location>
        <begin position="198"/>
        <end position="207"/>
    </location>
</feature>
<dbReference type="Proteomes" id="UP000739538">
    <property type="component" value="Unassembled WGS sequence"/>
</dbReference>
<keyword evidence="2" id="KW-1133">Transmembrane helix</keyword>
<evidence type="ECO:0000313" key="3">
    <source>
        <dbReference type="EMBL" id="MCA9754922.1"/>
    </source>
</evidence>
<evidence type="ECO:0000256" key="2">
    <source>
        <dbReference type="SAM" id="Phobius"/>
    </source>
</evidence>
<sequence>MHRVLYALVGVSVALDVVLGAWASTSWGSFAKFWFEGHADMTNAGTRVIGLVLGLALLFYAALQAFAVMRVRSDDETGYKVLAGFGGYLVISAVITFAVAQQGNGAGLKLNGMEFLLVDGLRGALLATFAMLAMREPATVRELKLPSAAEQARTRTSRERGGERRRSGRRSNSDSSRGGSGGRRRQSAARGSGERGGRGGRRRRRSSGSREGDRSGSPVSAA</sequence>
<reference evidence="3" key="2">
    <citation type="journal article" date="2021" name="Microbiome">
        <title>Successional dynamics and alternative stable states in a saline activated sludge microbial community over 9 years.</title>
        <authorList>
            <person name="Wang Y."/>
            <person name="Ye J."/>
            <person name="Ju F."/>
            <person name="Liu L."/>
            <person name="Boyd J.A."/>
            <person name="Deng Y."/>
            <person name="Parks D.H."/>
            <person name="Jiang X."/>
            <person name="Yin X."/>
            <person name="Woodcroft B.J."/>
            <person name="Tyson G.W."/>
            <person name="Hugenholtz P."/>
            <person name="Polz M.F."/>
            <person name="Zhang T."/>
        </authorList>
    </citation>
    <scope>NUCLEOTIDE SEQUENCE</scope>
    <source>
        <strain evidence="3">HKST-UBA02</strain>
    </source>
</reference>